<accession>A0AAD9K3T6</accession>
<gene>
    <name evidence="8" type="ORF">LSH36_77g01072</name>
</gene>
<dbReference type="PROSITE" id="PS50801">
    <property type="entry name" value="STAS"/>
    <property type="match status" value="1"/>
</dbReference>
<keyword evidence="3 6" id="KW-1133">Transmembrane helix</keyword>
<name>A0AAD9K3T6_9ANNE</name>
<organism evidence="8 9">
    <name type="scientific">Paralvinella palmiformis</name>
    <dbReference type="NCBI Taxonomy" id="53620"/>
    <lineage>
        <taxon>Eukaryota</taxon>
        <taxon>Metazoa</taxon>
        <taxon>Spiralia</taxon>
        <taxon>Lophotrochozoa</taxon>
        <taxon>Annelida</taxon>
        <taxon>Polychaeta</taxon>
        <taxon>Sedentaria</taxon>
        <taxon>Canalipalpata</taxon>
        <taxon>Terebellida</taxon>
        <taxon>Terebelliformia</taxon>
        <taxon>Alvinellidae</taxon>
        <taxon>Paralvinella</taxon>
    </lineage>
</organism>
<proteinExistence type="predicted"/>
<dbReference type="InterPro" id="IPR002645">
    <property type="entry name" value="STAS_dom"/>
</dbReference>
<dbReference type="Gene3D" id="3.30.750.24">
    <property type="entry name" value="STAS domain"/>
    <property type="match status" value="1"/>
</dbReference>
<dbReference type="CDD" id="cd07042">
    <property type="entry name" value="STAS_SulP_like_sulfate_transporter"/>
    <property type="match status" value="1"/>
</dbReference>
<reference evidence="8" key="1">
    <citation type="journal article" date="2023" name="Mol. Biol. Evol.">
        <title>Third-Generation Sequencing Reveals the Adaptive Role of the Epigenome in Three Deep-Sea Polychaetes.</title>
        <authorList>
            <person name="Perez M."/>
            <person name="Aroh O."/>
            <person name="Sun Y."/>
            <person name="Lan Y."/>
            <person name="Juniper S.K."/>
            <person name="Young C.R."/>
            <person name="Angers B."/>
            <person name="Qian P.Y."/>
        </authorList>
    </citation>
    <scope>NUCLEOTIDE SEQUENCE</scope>
    <source>
        <strain evidence="8">P08H-3</strain>
    </source>
</reference>
<comment type="caution">
    <text evidence="8">The sequence shown here is derived from an EMBL/GenBank/DDBJ whole genome shotgun (WGS) entry which is preliminary data.</text>
</comment>
<dbReference type="AlphaFoldDB" id="A0AAD9K3T6"/>
<evidence type="ECO:0000256" key="5">
    <source>
        <dbReference type="SAM" id="MobiDB-lite"/>
    </source>
</evidence>
<feature type="transmembrane region" description="Helical" evidence="6">
    <location>
        <begin position="343"/>
        <end position="362"/>
    </location>
</feature>
<keyword evidence="9" id="KW-1185">Reference proteome</keyword>
<feature type="transmembrane region" description="Helical" evidence="6">
    <location>
        <begin position="249"/>
        <end position="277"/>
    </location>
</feature>
<dbReference type="GO" id="GO:0016020">
    <property type="term" value="C:membrane"/>
    <property type="evidence" value="ECO:0007669"/>
    <property type="project" value="UniProtKB-SubCell"/>
</dbReference>
<dbReference type="InterPro" id="IPR001902">
    <property type="entry name" value="SLC26A/SulP_fam"/>
</dbReference>
<evidence type="ECO:0000259" key="7">
    <source>
        <dbReference type="PROSITE" id="PS50801"/>
    </source>
</evidence>
<feature type="transmembrane region" description="Helical" evidence="6">
    <location>
        <begin position="439"/>
        <end position="456"/>
    </location>
</feature>
<dbReference type="SUPFAM" id="SSF52091">
    <property type="entry name" value="SpoIIaa-like"/>
    <property type="match status" value="1"/>
</dbReference>
<evidence type="ECO:0000313" key="8">
    <source>
        <dbReference type="EMBL" id="KAK2163558.1"/>
    </source>
</evidence>
<feature type="compositionally biased region" description="Basic and acidic residues" evidence="5">
    <location>
        <begin position="687"/>
        <end position="704"/>
    </location>
</feature>
<feature type="transmembrane region" description="Helical" evidence="6">
    <location>
        <begin position="298"/>
        <end position="317"/>
    </location>
</feature>
<feature type="transmembrane region" description="Helical" evidence="6">
    <location>
        <begin position="73"/>
        <end position="91"/>
    </location>
</feature>
<dbReference type="PANTHER" id="PTHR11814">
    <property type="entry name" value="SULFATE TRANSPORTER"/>
    <property type="match status" value="1"/>
</dbReference>
<evidence type="ECO:0000256" key="3">
    <source>
        <dbReference type="ARBA" id="ARBA00022989"/>
    </source>
</evidence>
<evidence type="ECO:0000256" key="4">
    <source>
        <dbReference type="ARBA" id="ARBA00023136"/>
    </source>
</evidence>
<dbReference type="InterPro" id="IPR011547">
    <property type="entry name" value="SLC26A/SulP_dom"/>
</dbReference>
<keyword evidence="4 6" id="KW-0472">Membrane</keyword>
<feature type="region of interest" description="Disordered" evidence="5">
    <location>
        <begin position="681"/>
        <end position="723"/>
    </location>
</feature>
<dbReference type="InterPro" id="IPR036513">
    <property type="entry name" value="STAS_dom_sf"/>
</dbReference>
<keyword evidence="2 6" id="KW-0812">Transmembrane</keyword>
<comment type="subcellular location">
    <subcellularLocation>
        <location evidence="1">Membrane</location>
        <topology evidence="1">Multi-pass membrane protein</topology>
    </subcellularLocation>
</comment>
<evidence type="ECO:0000313" key="9">
    <source>
        <dbReference type="Proteomes" id="UP001208570"/>
    </source>
</evidence>
<dbReference type="NCBIfam" id="TIGR00815">
    <property type="entry name" value="sulP"/>
    <property type="match status" value="1"/>
</dbReference>
<feature type="transmembrane region" description="Helical" evidence="6">
    <location>
        <begin position="181"/>
        <end position="201"/>
    </location>
</feature>
<dbReference type="GO" id="GO:0008271">
    <property type="term" value="F:secondary active sulfate transmembrane transporter activity"/>
    <property type="evidence" value="ECO:0007669"/>
    <property type="project" value="InterPro"/>
</dbReference>
<dbReference type="PROSITE" id="PS01130">
    <property type="entry name" value="SLC26A"/>
    <property type="match status" value="1"/>
</dbReference>
<feature type="transmembrane region" description="Helical" evidence="6">
    <location>
        <begin position="103"/>
        <end position="120"/>
    </location>
</feature>
<feature type="transmembrane region" description="Helical" evidence="6">
    <location>
        <begin position="416"/>
        <end position="433"/>
    </location>
</feature>
<sequence length="751" mass="82988">MEEGRILIDRPSYTNNELIETFDLKQEFPPSTRSRLKSYCSRTCRCTAEAWKRRVLSLLPFIGILRIYKWKKWLLFDFLAGLSVGAIQIPQGMGFSMLTSLPPVYGLYTSVFPVVIYYFLATSRHISMGTMALTSLVIGSVVERELEKRGIVMGDGNRTSTENDSRLAYPQEEYEAIKVDIAMSVSIIAGGFQLLMAVLGLSKISLLMSKSFMGGFLNGAAVQIIGSQMLSLFGLTVKNPPGVFRVPRIVYLVCLHITETNVAALVTGLICIFVLVIMKEVINERCKSRMKMPIPAELLVLVLGTIISHFCHLHERYQMRVIGYIPLGMPPPRVPSFTNAPTYVADAFVVAIISFAISFTMVNMMAQKHNYRVSANQEMFAYGVCHTIGPFLNSFTGCQAPPRTLVHEAVGGQTQVASLFSSLLVFLVFMFLGPLLRSLPVSVLAGIIIVALFPLFKQFKDLKRLWRVSKCDFFTWIITFLVIVIFDITIGLVTGILINMLMLLVQWIIVSGSRLVNVGHSDIYIGEKSALSKWKSEPSGIKVFRFDAPLFYMNVSKFKSGILRQTADCYQLAKAEQKAGQPTKNTGVNGIASVDDLKLNDDVAKSDDIPTDSTHTIVVDCSPISYTDVMGLDLLKTLHKDYRKVGIELVLAAVGPSVLRKLNLAGFVSVRIPYADQCVRNGNADLRGPEDGKENGIVLDDRPNAESGGSGGTNRTDPESISESEKLLSVYPTVYDAVAAVSGNNQFVYRL</sequence>
<evidence type="ECO:0000256" key="2">
    <source>
        <dbReference type="ARBA" id="ARBA00022692"/>
    </source>
</evidence>
<dbReference type="Pfam" id="PF01740">
    <property type="entry name" value="STAS"/>
    <property type="match status" value="1"/>
</dbReference>
<dbReference type="EMBL" id="JAODUP010000077">
    <property type="protein sequence ID" value="KAK2163558.1"/>
    <property type="molecule type" value="Genomic_DNA"/>
</dbReference>
<feature type="transmembrane region" description="Helical" evidence="6">
    <location>
        <begin position="476"/>
        <end position="509"/>
    </location>
</feature>
<dbReference type="Pfam" id="PF00916">
    <property type="entry name" value="Sulfate_transp"/>
    <property type="match status" value="1"/>
</dbReference>
<protein>
    <recommendedName>
        <fullName evidence="7">STAS domain-containing protein</fullName>
    </recommendedName>
</protein>
<evidence type="ECO:0000256" key="6">
    <source>
        <dbReference type="SAM" id="Phobius"/>
    </source>
</evidence>
<dbReference type="InterPro" id="IPR018045">
    <property type="entry name" value="S04_transporter_CS"/>
</dbReference>
<evidence type="ECO:0000256" key="1">
    <source>
        <dbReference type="ARBA" id="ARBA00004141"/>
    </source>
</evidence>
<dbReference type="Proteomes" id="UP001208570">
    <property type="component" value="Unassembled WGS sequence"/>
</dbReference>
<feature type="domain" description="STAS" evidence="7">
    <location>
        <begin position="540"/>
        <end position="741"/>
    </location>
</feature>